<dbReference type="RefSeq" id="WP_061126911.1">
    <property type="nucleotide sequence ID" value="NZ_FCOF02000031.1"/>
</dbReference>
<comment type="similarity">
    <text evidence="1">Belongs to the short-chain dehydrogenases/reductases (SDR) family.</text>
</comment>
<dbReference type="InterPro" id="IPR036291">
    <property type="entry name" value="NAD(P)-bd_dom_sf"/>
</dbReference>
<dbReference type="OrthoDB" id="8557335at2"/>
<accession>A0A158CHQ6</accession>
<gene>
    <name evidence="2" type="ORF">AWB75_05178</name>
</gene>
<dbReference type="Gene3D" id="3.40.50.720">
    <property type="entry name" value="NAD(P)-binding Rossmann-like Domain"/>
    <property type="match status" value="1"/>
</dbReference>
<dbReference type="InterPro" id="IPR050259">
    <property type="entry name" value="SDR"/>
</dbReference>
<dbReference type="InterPro" id="IPR002347">
    <property type="entry name" value="SDR_fam"/>
</dbReference>
<dbReference type="PRINTS" id="PR00080">
    <property type="entry name" value="SDRFAMILY"/>
</dbReference>
<dbReference type="GO" id="GO:0032787">
    <property type="term" value="P:monocarboxylic acid metabolic process"/>
    <property type="evidence" value="ECO:0007669"/>
    <property type="project" value="UniProtKB-ARBA"/>
</dbReference>
<dbReference type="AlphaFoldDB" id="A0A158CHQ6"/>
<name>A0A158CHQ6_9BURK</name>
<dbReference type="PANTHER" id="PTHR42879:SF2">
    <property type="entry name" value="3-OXOACYL-[ACYL-CARRIER-PROTEIN] REDUCTASE FABG"/>
    <property type="match status" value="1"/>
</dbReference>
<proteinExistence type="inferred from homology"/>
<evidence type="ECO:0000313" key="2">
    <source>
        <dbReference type="EMBL" id="SAK81894.1"/>
    </source>
</evidence>
<protein>
    <submittedName>
        <fullName evidence="2">Short chain dehydrogenase</fullName>
    </submittedName>
</protein>
<evidence type="ECO:0000313" key="3">
    <source>
        <dbReference type="Proteomes" id="UP000054870"/>
    </source>
</evidence>
<dbReference type="FunFam" id="3.40.50.720:FF:000084">
    <property type="entry name" value="Short-chain dehydrogenase reductase"/>
    <property type="match status" value="1"/>
</dbReference>
<comment type="caution">
    <text evidence="2">The sequence shown here is derived from an EMBL/GenBank/DDBJ whole genome shotgun (WGS) entry which is preliminary data.</text>
</comment>
<dbReference type="EMBL" id="FCOF02000031">
    <property type="protein sequence ID" value="SAK81894.1"/>
    <property type="molecule type" value="Genomic_DNA"/>
</dbReference>
<keyword evidence="3" id="KW-1185">Reference proteome</keyword>
<dbReference type="CDD" id="cd05233">
    <property type="entry name" value="SDR_c"/>
    <property type="match status" value="1"/>
</dbReference>
<sequence length="252" mass="27063">MSDRLFSLEGKHAVVTGAGRGLGADIAALLARSGAHVYLLSKDAAELDVVAERIHRNGGACTPVTCDLLKDDQLERAFGELPRLDILVNNAGTNIPARLADVTTSDLEFVIGLNIRATFLATRAAVRKMLESDAADDRAIISISSQMGHVGAPERSVYCMTKHAMEGLTKALAVELAPRIRVNTVAPTFVDTPMTQPFFENEQFRDWVFDRIPMGRLLSGEQVAAAVLYLASPAAAMITGTSLRIDGGWTAQ</sequence>
<organism evidence="2 3">
    <name type="scientific">Caballeronia catudaia</name>
    <dbReference type="NCBI Taxonomy" id="1777136"/>
    <lineage>
        <taxon>Bacteria</taxon>
        <taxon>Pseudomonadati</taxon>
        <taxon>Pseudomonadota</taxon>
        <taxon>Betaproteobacteria</taxon>
        <taxon>Burkholderiales</taxon>
        <taxon>Burkholderiaceae</taxon>
        <taxon>Caballeronia</taxon>
    </lineage>
</organism>
<dbReference type="PANTHER" id="PTHR42879">
    <property type="entry name" value="3-OXOACYL-(ACYL-CARRIER-PROTEIN) REDUCTASE"/>
    <property type="match status" value="1"/>
</dbReference>
<dbReference type="PROSITE" id="PS00061">
    <property type="entry name" value="ADH_SHORT"/>
    <property type="match status" value="1"/>
</dbReference>
<dbReference type="PRINTS" id="PR00081">
    <property type="entry name" value="GDHRDH"/>
</dbReference>
<dbReference type="InterPro" id="IPR020904">
    <property type="entry name" value="Sc_DH/Rdtase_CS"/>
</dbReference>
<dbReference type="Proteomes" id="UP000054870">
    <property type="component" value="Unassembled WGS sequence"/>
</dbReference>
<evidence type="ECO:0000256" key="1">
    <source>
        <dbReference type="ARBA" id="ARBA00006484"/>
    </source>
</evidence>
<dbReference type="Pfam" id="PF13561">
    <property type="entry name" value="adh_short_C2"/>
    <property type="match status" value="1"/>
</dbReference>
<dbReference type="SUPFAM" id="SSF51735">
    <property type="entry name" value="NAD(P)-binding Rossmann-fold domains"/>
    <property type="match status" value="1"/>
</dbReference>
<reference evidence="2" key="1">
    <citation type="submission" date="2016-01" db="EMBL/GenBank/DDBJ databases">
        <authorList>
            <person name="Peeters C."/>
        </authorList>
    </citation>
    <scope>NUCLEOTIDE SEQUENCE [LARGE SCALE GENOMIC DNA]</scope>
    <source>
        <strain evidence="2">LMG 29318</strain>
    </source>
</reference>